<proteinExistence type="predicted"/>
<organism evidence="2 3">
    <name type="scientific">Anaerococcus lactolyticus ATCC 51172</name>
    <dbReference type="NCBI Taxonomy" id="525254"/>
    <lineage>
        <taxon>Bacteria</taxon>
        <taxon>Bacillati</taxon>
        <taxon>Bacillota</taxon>
        <taxon>Tissierellia</taxon>
        <taxon>Tissierellales</taxon>
        <taxon>Peptoniphilaceae</taxon>
        <taxon>Anaerococcus</taxon>
    </lineage>
</organism>
<evidence type="ECO:0000313" key="2">
    <source>
        <dbReference type="EMBL" id="EEI86239.1"/>
    </source>
</evidence>
<keyword evidence="1" id="KW-0472">Membrane</keyword>
<comment type="caution">
    <text evidence="2">The sequence shown here is derived from an EMBL/GenBank/DDBJ whole genome shotgun (WGS) entry which is preliminary data.</text>
</comment>
<dbReference type="Proteomes" id="UP000005984">
    <property type="component" value="Unassembled WGS sequence"/>
</dbReference>
<evidence type="ECO:0000256" key="1">
    <source>
        <dbReference type="SAM" id="Phobius"/>
    </source>
</evidence>
<dbReference type="HOGENOM" id="CLU_3283977_0_0_9"/>
<dbReference type="EMBL" id="ABYO01000211">
    <property type="protein sequence ID" value="EEI86239.1"/>
    <property type="molecule type" value="Genomic_DNA"/>
</dbReference>
<accession>C2BFX9</accession>
<dbReference type="STRING" id="525254.HMPREF0072_1249"/>
<sequence>MERDTDFAEALPWCVLVCHIVDKIILFGIGLFTWDGLFLW</sequence>
<reference evidence="2 3" key="1">
    <citation type="submission" date="2008-10" db="EMBL/GenBank/DDBJ databases">
        <authorList>
            <person name="Qin X."/>
            <person name="Bachman B."/>
            <person name="Battles P."/>
            <person name="Bell A."/>
            <person name="Bess C."/>
            <person name="Bickham C."/>
            <person name="Chaboub L."/>
            <person name="Chen D."/>
            <person name="Coyle M."/>
            <person name="Deiros D.R."/>
            <person name="Dinh H."/>
            <person name="Forbes L."/>
            <person name="Fowler G."/>
            <person name="Francisco L."/>
            <person name="Fu Q."/>
            <person name="Gubbala S."/>
            <person name="Hale W."/>
            <person name="Han Y."/>
            <person name="Hemphill L."/>
            <person name="Highlander S.K."/>
            <person name="Hirani K."/>
            <person name="Hogues M."/>
            <person name="Jackson L."/>
            <person name="Jakkamsetti A."/>
            <person name="Javaid M."/>
            <person name="Jiang H."/>
            <person name="Korchina V."/>
            <person name="Kovar C."/>
            <person name="Lara F."/>
            <person name="Lee S."/>
            <person name="Mata R."/>
            <person name="Mathew T."/>
            <person name="Moen C."/>
            <person name="Morales K."/>
            <person name="Munidasa M."/>
            <person name="Nazareth L."/>
            <person name="Ngo R."/>
            <person name="Nguyen L."/>
            <person name="Okwuonu G."/>
            <person name="Ongeri F."/>
            <person name="Patil S."/>
            <person name="Petrosino J."/>
            <person name="Pham C."/>
            <person name="Pham P."/>
            <person name="Pu L.-L."/>
            <person name="Puazo M."/>
            <person name="Raj R."/>
            <person name="Reid J."/>
            <person name="Rouhana J."/>
            <person name="Saada N."/>
            <person name="Shang Y."/>
            <person name="Simmons D."/>
            <person name="Thornton R."/>
            <person name="Warren J."/>
            <person name="Weissenberger G."/>
            <person name="Zhang J."/>
            <person name="Zhang L."/>
            <person name="Zhou C."/>
            <person name="Zhu D."/>
            <person name="Muzny D."/>
            <person name="Worley K."/>
            <person name="Gibbs R."/>
        </authorList>
    </citation>
    <scope>NUCLEOTIDE SEQUENCE [LARGE SCALE GENOMIC DNA]</scope>
    <source>
        <strain evidence="2 3">ATCC 51172</strain>
    </source>
</reference>
<feature type="transmembrane region" description="Helical" evidence="1">
    <location>
        <begin position="12"/>
        <end position="34"/>
    </location>
</feature>
<evidence type="ECO:0000313" key="3">
    <source>
        <dbReference type="Proteomes" id="UP000005984"/>
    </source>
</evidence>
<keyword evidence="1" id="KW-1133">Transmembrane helix</keyword>
<keyword evidence="3" id="KW-1185">Reference proteome</keyword>
<name>C2BFX9_9FIRM</name>
<protein>
    <submittedName>
        <fullName evidence="2">Uncharacterized protein</fullName>
    </submittedName>
</protein>
<keyword evidence="1" id="KW-0812">Transmembrane</keyword>
<dbReference type="AlphaFoldDB" id="C2BFX9"/>
<gene>
    <name evidence="2" type="ORF">HMPREF0072_1249</name>
</gene>